<keyword evidence="2" id="KW-1185">Reference proteome</keyword>
<evidence type="ECO:0000313" key="2">
    <source>
        <dbReference type="Proteomes" id="UP000799437"/>
    </source>
</evidence>
<dbReference type="RefSeq" id="XP_033594843.1">
    <property type="nucleotide sequence ID" value="XM_033749736.1"/>
</dbReference>
<proteinExistence type="predicted"/>
<organism evidence="1 2">
    <name type="scientific">Pseudovirgaria hyperparasitica</name>
    <dbReference type="NCBI Taxonomy" id="470096"/>
    <lineage>
        <taxon>Eukaryota</taxon>
        <taxon>Fungi</taxon>
        <taxon>Dikarya</taxon>
        <taxon>Ascomycota</taxon>
        <taxon>Pezizomycotina</taxon>
        <taxon>Dothideomycetes</taxon>
        <taxon>Dothideomycetes incertae sedis</taxon>
        <taxon>Acrospermales</taxon>
        <taxon>Acrospermaceae</taxon>
        <taxon>Pseudovirgaria</taxon>
    </lineage>
</organism>
<dbReference type="AlphaFoldDB" id="A0A6A6VQI6"/>
<accession>A0A6A6VQI6</accession>
<name>A0A6A6VQI6_9PEZI</name>
<sequence>MSAKVLDGRRLTLFRKCYQLQAQFPGMEIDCRVAYNDVIHAYRHDKEASWPTQDENPTRVYLPCDFQTVRESQSVGVIGGFDPANRSSLNDRSLEATPDLVYDPYASPSGKQSSPVASIEGLGADENRTIQQSGSNFSLQNRGDNDGLLFPLSSLNNNSPDIDYFISLPMQTLSDQDFLAECRHQTAENAYVAHNHGIDVLRPPKRRPIPVRSPHGYLHKRRRLGHDS</sequence>
<reference evidence="1" key="1">
    <citation type="journal article" date="2020" name="Stud. Mycol.">
        <title>101 Dothideomycetes genomes: a test case for predicting lifestyles and emergence of pathogens.</title>
        <authorList>
            <person name="Haridas S."/>
            <person name="Albert R."/>
            <person name="Binder M."/>
            <person name="Bloem J."/>
            <person name="Labutti K."/>
            <person name="Salamov A."/>
            <person name="Andreopoulos B."/>
            <person name="Baker S."/>
            <person name="Barry K."/>
            <person name="Bills G."/>
            <person name="Bluhm B."/>
            <person name="Cannon C."/>
            <person name="Castanera R."/>
            <person name="Culley D."/>
            <person name="Daum C."/>
            <person name="Ezra D."/>
            <person name="Gonzalez J."/>
            <person name="Henrissat B."/>
            <person name="Kuo A."/>
            <person name="Liang C."/>
            <person name="Lipzen A."/>
            <person name="Lutzoni F."/>
            <person name="Magnuson J."/>
            <person name="Mondo S."/>
            <person name="Nolan M."/>
            <person name="Ohm R."/>
            <person name="Pangilinan J."/>
            <person name="Park H.-J."/>
            <person name="Ramirez L."/>
            <person name="Alfaro M."/>
            <person name="Sun H."/>
            <person name="Tritt A."/>
            <person name="Yoshinaga Y."/>
            <person name="Zwiers L.-H."/>
            <person name="Turgeon B."/>
            <person name="Goodwin S."/>
            <person name="Spatafora J."/>
            <person name="Crous P."/>
            <person name="Grigoriev I."/>
        </authorList>
    </citation>
    <scope>NUCLEOTIDE SEQUENCE</scope>
    <source>
        <strain evidence="1">CBS 121739</strain>
    </source>
</reference>
<protein>
    <submittedName>
        <fullName evidence="1">Uncharacterized protein</fullName>
    </submittedName>
</protein>
<gene>
    <name evidence="1" type="ORF">EJ05DRAFT_542653</name>
</gene>
<dbReference type="Proteomes" id="UP000799437">
    <property type="component" value="Unassembled WGS sequence"/>
</dbReference>
<dbReference type="GeneID" id="54490790"/>
<dbReference type="EMBL" id="ML996652">
    <property type="protein sequence ID" value="KAF2752385.1"/>
    <property type="molecule type" value="Genomic_DNA"/>
</dbReference>
<evidence type="ECO:0000313" key="1">
    <source>
        <dbReference type="EMBL" id="KAF2752385.1"/>
    </source>
</evidence>